<reference evidence="1" key="2">
    <citation type="submission" date="2020-09" db="EMBL/GenBank/DDBJ databases">
        <authorList>
            <person name="Sun Q."/>
            <person name="Zhou Y."/>
        </authorList>
    </citation>
    <scope>NUCLEOTIDE SEQUENCE</scope>
    <source>
        <strain evidence="1">CGMCC 1.10998</strain>
    </source>
</reference>
<dbReference type="RefSeq" id="WP_188563987.1">
    <property type="nucleotide sequence ID" value="NZ_BMED01000001.1"/>
</dbReference>
<dbReference type="GO" id="GO:0016491">
    <property type="term" value="F:oxidoreductase activity"/>
    <property type="evidence" value="ECO:0007669"/>
    <property type="project" value="InterPro"/>
</dbReference>
<keyword evidence="2" id="KW-1185">Reference proteome</keyword>
<dbReference type="SUPFAM" id="SSF47240">
    <property type="entry name" value="Ferritin-like"/>
    <property type="match status" value="1"/>
</dbReference>
<organism evidence="1 2">
    <name type="scientific">Undibacterium terreum</name>
    <dbReference type="NCBI Taxonomy" id="1224302"/>
    <lineage>
        <taxon>Bacteria</taxon>
        <taxon>Pseudomonadati</taxon>
        <taxon>Pseudomonadota</taxon>
        <taxon>Betaproteobacteria</taxon>
        <taxon>Burkholderiales</taxon>
        <taxon>Oxalobacteraceae</taxon>
        <taxon>Undibacterium</taxon>
    </lineage>
</organism>
<evidence type="ECO:0008006" key="3">
    <source>
        <dbReference type="Google" id="ProtNLM"/>
    </source>
</evidence>
<protein>
    <recommendedName>
        <fullName evidence="3">Ferritin-like domain-containing protein</fullName>
    </recommendedName>
</protein>
<dbReference type="EMBL" id="BMED01000001">
    <property type="protein sequence ID" value="GGC57388.1"/>
    <property type="molecule type" value="Genomic_DNA"/>
</dbReference>
<name>A0A916U1P1_9BURK</name>
<dbReference type="InterPro" id="IPR012348">
    <property type="entry name" value="RNR-like"/>
</dbReference>
<comment type="caution">
    <text evidence="1">The sequence shown here is derived from an EMBL/GenBank/DDBJ whole genome shotgun (WGS) entry which is preliminary data.</text>
</comment>
<dbReference type="CDD" id="cd00657">
    <property type="entry name" value="Ferritin_like"/>
    <property type="match status" value="1"/>
</dbReference>
<dbReference type="Gene3D" id="1.10.620.20">
    <property type="entry name" value="Ribonucleotide Reductase, subunit A"/>
    <property type="match status" value="1"/>
</dbReference>
<evidence type="ECO:0000313" key="2">
    <source>
        <dbReference type="Proteomes" id="UP000637423"/>
    </source>
</evidence>
<dbReference type="InterPro" id="IPR009078">
    <property type="entry name" value="Ferritin-like_SF"/>
</dbReference>
<sequence>MPHTVKDEAGHATLRWNYRDIDFASIDKSAIHDDDLMFYMLASASLVEIMAELYTDNLIEKFRGNAELVEWLKSHWQHEEVQHGYALKAYVRHVWPEFDWHTANARFREEYVALCTAEQLEDDPALELIARCVVETGTTTMYHAVHDYVREPVLRKLFADIKTDEANHYARFRQFYEIYSKSSPKSPWSVTSTIWRRMTEIRGEDSYIAFKHVFSVRNPAMPFQEQNWRDFSRMVKNKARRHYPYPVAVKMLVKLIPVPLAVRHMIGWPLLGMARLVARK</sequence>
<gene>
    <name evidence="1" type="ORF">GCM10011396_00300</name>
</gene>
<accession>A0A916U1P1</accession>
<dbReference type="Proteomes" id="UP000637423">
    <property type="component" value="Unassembled WGS sequence"/>
</dbReference>
<proteinExistence type="predicted"/>
<reference evidence="1" key="1">
    <citation type="journal article" date="2014" name="Int. J. Syst. Evol. Microbiol.">
        <title>Complete genome sequence of Corynebacterium casei LMG S-19264T (=DSM 44701T), isolated from a smear-ripened cheese.</title>
        <authorList>
            <consortium name="US DOE Joint Genome Institute (JGI-PGF)"/>
            <person name="Walter F."/>
            <person name="Albersmeier A."/>
            <person name="Kalinowski J."/>
            <person name="Ruckert C."/>
        </authorList>
    </citation>
    <scope>NUCLEOTIDE SEQUENCE</scope>
    <source>
        <strain evidence="1">CGMCC 1.10998</strain>
    </source>
</reference>
<dbReference type="AlphaFoldDB" id="A0A916U1P1"/>
<evidence type="ECO:0000313" key="1">
    <source>
        <dbReference type="EMBL" id="GGC57388.1"/>
    </source>
</evidence>